<reference evidence="3 4" key="1">
    <citation type="submission" date="2017-03" db="EMBL/GenBank/DDBJ databases">
        <title>New species Polynucleobacter sp. MWH-EgelM1-30-B4.</title>
        <authorList>
            <person name="Hahn M.W."/>
        </authorList>
    </citation>
    <scope>NUCLEOTIDE SEQUENCE [LARGE SCALE GENOMIC DNA]</scope>
    <source>
        <strain evidence="3 4">MWH-EgelM1-30-B4</strain>
    </source>
</reference>
<dbReference type="InterPro" id="IPR027417">
    <property type="entry name" value="P-loop_NTPase"/>
</dbReference>
<keyword evidence="4" id="KW-1185">Reference proteome</keyword>
<dbReference type="GO" id="GO:0051301">
    <property type="term" value="P:cell division"/>
    <property type="evidence" value="ECO:0007669"/>
    <property type="project" value="UniProtKB-KW"/>
</dbReference>
<dbReference type="GO" id="GO:0005524">
    <property type="term" value="F:ATP binding"/>
    <property type="evidence" value="ECO:0007669"/>
    <property type="project" value="UniProtKB-KW"/>
</dbReference>
<dbReference type="GO" id="GO:0005737">
    <property type="term" value="C:cytoplasm"/>
    <property type="evidence" value="ECO:0007669"/>
    <property type="project" value="TreeGrafter"/>
</dbReference>
<keyword evidence="1" id="KW-0547">Nucleotide-binding</keyword>
<dbReference type="PANTHER" id="PTHR12169">
    <property type="entry name" value="ATPASE N2B"/>
    <property type="match status" value="1"/>
</dbReference>
<dbReference type="RefSeq" id="WP_087909889.1">
    <property type="nucleotide sequence ID" value="NZ_NAIA01000003.1"/>
</dbReference>
<gene>
    <name evidence="3" type="ORF">B6A14_07650</name>
</gene>
<evidence type="ECO:0000313" key="3">
    <source>
        <dbReference type="EMBL" id="OWF65651.1"/>
    </source>
</evidence>
<name>A0A210RXG4_9BURK</name>
<comment type="caution">
    <text evidence="3">The sequence shown here is derived from an EMBL/GenBank/DDBJ whole genome shotgun (WGS) entry which is preliminary data.</text>
</comment>
<evidence type="ECO:0000256" key="2">
    <source>
        <dbReference type="ARBA" id="ARBA00022840"/>
    </source>
</evidence>
<dbReference type="Pfam" id="PF03969">
    <property type="entry name" value="AFG1_ATPase"/>
    <property type="match status" value="1"/>
</dbReference>
<dbReference type="OrthoDB" id="9774491at2"/>
<dbReference type="AlphaFoldDB" id="A0A210RXG4"/>
<dbReference type="SUPFAM" id="SSF52540">
    <property type="entry name" value="P-loop containing nucleoside triphosphate hydrolases"/>
    <property type="match status" value="1"/>
</dbReference>
<keyword evidence="3" id="KW-0132">Cell division</keyword>
<accession>A0A210RXG4</accession>
<dbReference type="NCBIfam" id="NF040713">
    <property type="entry name" value="ZapE"/>
    <property type="match status" value="1"/>
</dbReference>
<keyword evidence="3" id="KW-0131">Cell cycle</keyword>
<protein>
    <submittedName>
        <fullName evidence="3">Cell division protein ZapE</fullName>
    </submittedName>
</protein>
<evidence type="ECO:0000256" key="1">
    <source>
        <dbReference type="ARBA" id="ARBA00022741"/>
    </source>
</evidence>
<dbReference type="PANTHER" id="PTHR12169:SF6">
    <property type="entry name" value="AFG1-LIKE ATPASE"/>
    <property type="match status" value="1"/>
</dbReference>
<evidence type="ECO:0000313" key="4">
    <source>
        <dbReference type="Proteomes" id="UP000196880"/>
    </source>
</evidence>
<dbReference type="Proteomes" id="UP000196880">
    <property type="component" value="Unassembled WGS sequence"/>
</dbReference>
<sequence>MKTIEFYQQELKARGYQSDPAQLRAVERLQQCEDEWISYKEIRSNNFKKAIFKPDLPQGLYLWGGVGRGKSFIMDCFYAASPLEKKIRIHFHEFMREVHRELHELSGLSDPLNELAKRISNRYRLICFDEFHINDIADAMILYRLLSALFEDRVQFVMTSNYRPDQLYPNGLHRDRLIPAIKLLEEKLDILNVDAGNDYRRVQMAQVEAYLTPASAETQAKLGQMFQTLIGNQKEADMPVLHIESRELRPLHMANGVVWFDFQTLCCGPRSQNDYLEIANQFHTVILSGVPYMPPRMTNEARRFIWLIDVLYDHKIKLIISAEVPAPDLYTEGQITAEFSRTVSRLIEMQSRDYLDAPRRVIDTSLT</sequence>
<dbReference type="Gene3D" id="3.40.50.300">
    <property type="entry name" value="P-loop containing nucleotide triphosphate hydrolases"/>
    <property type="match status" value="1"/>
</dbReference>
<dbReference type="InterPro" id="IPR005654">
    <property type="entry name" value="ATPase_AFG1-like"/>
</dbReference>
<organism evidence="3 4">
    <name type="scientific">Polynucleobacter hirudinilacicola</name>
    <dbReference type="NCBI Taxonomy" id="1743166"/>
    <lineage>
        <taxon>Bacteria</taxon>
        <taxon>Pseudomonadati</taxon>
        <taxon>Pseudomonadota</taxon>
        <taxon>Betaproteobacteria</taxon>
        <taxon>Burkholderiales</taxon>
        <taxon>Burkholderiaceae</taxon>
        <taxon>Polynucleobacter</taxon>
    </lineage>
</organism>
<keyword evidence="2" id="KW-0067">ATP-binding</keyword>
<dbReference type="GO" id="GO:0016887">
    <property type="term" value="F:ATP hydrolysis activity"/>
    <property type="evidence" value="ECO:0007669"/>
    <property type="project" value="InterPro"/>
</dbReference>
<dbReference type="EMBL" id="NAIA01000003">
    <property type="protein sequence ID" value="OWF65651.1"/>
    <property type="molecule type" value="Genomic_DNA"/>
</dbReference>
<proteinExistence type="predicted"/>